<gene>
    <name evidence="8" type="ORF">Slati_1189600</name>
</gene>
<dbReference type="InterPro" id="IPR052864">
    <property type="entry name" value="Chloroplast_FAD_CarF"/>
</dbReference>
<feature type="transmembrane region" description="Helical" evidence="6">
    <location>
        <begin position="120"/>
        <end position="140"/>
    </location>
</feature>
<accession>A0AAW2XJP9</accession>
<evidence type="ECO:0000256" key="6">
    <source>
        <dbReference type="SAM" id="Phobius"/>
    </source>
</evidence>
<comment type="similarity">
    <text evidence="2">Belongs to the fatty acid desaturase CarF family.</text>
</comment>
<feature type="transmembrane region" description="Helical" evidence="6">
    <location>
        <begin position="146"/>
        <end position="164"/>
    </location>
</feature>
<dbReference type="GO" id="GO:0016020">
    <property type="term" value="C:membrane"/>
    <property type="evidence" value="ECO:0007669"/>
    <property type="project" value="UniProtKB-SubCell"/>
</dbReference>
<feature type="domain" description="Lipid desaturase" evidence="7">
    <location>
        <begin position="73"/>
        <end position="241"/>
    </location>
</feature>
<name>A0AAW2XJP9_9LAMI</name>
<dbReference type="Pfam" id="PF10520">
    <property type="entry name" value="Lipid_desat"/>
    <property type="match status" value="1"/>
</dbReference>
<reference evidence="8" key="2">
    <citation type="journal article" date="2024" name="Plant">
        <title>Genomic evolution and insights into agronomic trait innovations of Sesamum species.</title>
        <authorList>
            <person name="Miao H."/>
            <person name="Wang L."/>
            <person name="Qu L."/>
            <person name="Liu H."/>
            <person name="Sun Y."/>
            <person name="Le M."/>
            <person name="Wang Q."/>
            <person name="Wei S."/>
            <person name="Zheng Y."/>
            <person name="Lin W."/>
            <person name="Duan Y."/>
            <person name="Cao H."/>
            <person name="Xiong S."/>
            <person name="Wang X."/>
            <person name="Wei L."/>
            <person name="Li C."/>
            <person name="Ma Q."/>
            <person name="Ju M."/>
            <person name="Zhao R."/>
            <person name="Li G."/>
            <person name="Mu C."/>
            <person name="Tian Q."/>
            <person name="Mei H."/>
            <person name="Zhang T."/>
            <person name="Gao T."/>
            <person name="Zhang H."/>
        </authorList>
    </citation>
    <scope>NUCLEOTIDE SEQUENCE</scope>
    <source>
        <strain evidence="8">KEN1</strain>
    </source>
</reference>
<evidence type="ECO:0000256" key="2">
    <source>
        <dbReference type="ARBA" id="ARBA00007620"/>
    </source>
</evidence>
<dbReference type="InterPro" id="IPR019547">
    <property type="entry name" value="Lipid_desat"/>
</dbReference>
<keyword evidence="3 6" id="KW-0812">Transmembrane</keyword>
<dbReference type="PANTHER" id="PTHR48140">
    <property type="entry name" value="FATTY ACID DESATURASE 4, CHLOROPLASTIC-RELATED"/>
    <property type="match status" value="1"/>
</dbReference>
<evidence type="ECO:0000256" key="3">
    <source>
        <dbReference type="ARBA" id="ARBA00022692"/>
    </source>
</evidence>
<dbReference type="EMBL" id="JACGWN010000004">
    <property type="protein sequence ID" value="KAL0452115.1"/>
    <property type="molecule type" value="Genomic_DNA"/>
</dbReference>
<proteinExistence type="inferred from homology"/>
<evidence type="ECO:0000313" key="8">
    <source>
        <dbReference type="EMBL" id="KAL0452115.1"/>
    </source>
</evidence>
<evidence type="ECO:0000256" key="1">
    <source>
        <dbReference type="ARBA" id="ARBA00004141"/>
    </source>
</evidence>
<dbReference type="AlphaFoldDB" id="A0AAW2XJP9"/>
<evidence type="ECO:0000256" key="5">
    <source>
        <dbReference type="ARBA" id="ARBA00023136"/>
    </source>
</evidence>
<keyword evidence="4 6" id="KW-1133">Transmembrane helix</keyword>
<sequence length="262" mass="28954">MAASPVLEKKNHSISSVDEDSKYKATSAEHAWFASGCTTVLISLAKSMLILAAGAPTGPRTWLHLTMAALLGYLLADLISGIYHWAIDNYGSAETPIFGSQIEWFRAHHQYPSEITKFEIAGLVNTVARVVTVAFLPIILLSNDPIFLWFVGALTFCGLFSLKFHAWTHIPRRKLPLVVAALQDAGVLLRWSEHKAHHRPSVNSSYGVVSGICDRVLDGCKVLLALEVAVFRVTGVKPRSWSETISEWKPMMMNQDENPVLD</sequence>
<reference evidence="8" key="1">
    <citation type="submission" date="2020-06" db="EMBL/GenBank/DDBJ databases">
        <authorList>
            <person name="Li T."/>
            <person name="Hu X."/>
            <person name="Zhang T."/>
            <person name="Song X."/>
            <person name="Zhang H."/>
            <person name="Dai N."/>
            <person name="Sheng W."/>
            <person name="Hou X."/>
            <person name="Wei L."/>
        </authorList>
    </citation>
    <scope>NUCLEOTIDE SEQUENCE</scope>
    <source>
        <strain evidence="8">KEN1</strain>
        <tissue evidence="8">Leaf</tissue>
    </source>
</reference>
<feature type="transmembrane region" description="Helical" evidence="6">
    <location>
        <begin position="61"/>
        <end position="83"/>
    </location>
</feature>
<evidence type="ECO:0000259" key="7">
    <source>
        <dbReference type="Pfam" id="PF10520"/>
    </source>
</evidence>
<feature type="transmembrane region" description="Helical" evidence="6">
    <location>
        <begin position="31"/>
        <end position="55"/>
    </location>
</feature>
<protein>
    <submittedName>
        <fullName evidence="8">Fatty acid desaturase 4, chloroplastic</fullName>
    </submittedName>
</protein>
<keyword evidence="5 6" id="KW-0472">Membrane</keyword>
<comment type="subcellular location">
    <subcellularLocation>
        <location evidence="1">Membrane</location>
        <topology evidence="1">Multi-pass membrane protein</topology>
    </subcellularLocation>
</comment>
<evidence type="ECO:0000256" key="4">
    <source>
        <dbReference type="ARBA" id="ARBA00022989"/>
    </source>
</evidence>
<dbReference type="PANTHER" id="PTHR48140:SF1">
    <property type="entry name" value="FATTY ACID DESATURASE 4, CHLOROPLASTIC-RELATED"/>
    <property type="match status" value="1"/>
</dbReference>
<organism evidence="8">
    <name type="scientific">Sesamum latifolium</name>
    <dbReference type="NCBI Taxonomy" id="2727402"/>
    <lineage>
        <taxon>Eukaryota</taxon>
        <taxon>Viridiplantae</taxon>
        <taxon>Streptophyta</taxon>
        <taxon>Embryophyta</taxon>
        <taxon>Tracheophyta</taxon>
        <taxon>Spermatophyta</taxon>
        <taxon>Magnoliopsida</taxon>
        <taxon>eudicotyledons</taxon>
        <taxon>Gunneridae</taxon>
        <taxon>Pentapetalae</taxon>
        <taxon>asterids</taxon>
        <taxon>lamiids</taxon>
        <taxon>Lamiales</taxon>
        <taxon>Pedaliaceae</taxon>
        <taxon>Sesamum</taxon>
    </lineage>
</organism>
<comment type="caution">
    <text evidence="8">The sequence shown here is derived from an EMBL/GenBank/DDBJ whole genome shotgun (WGS) entry which is preliminary data.</text>
</comment>